<feature type="non-terminal residue" evidence="2">
    <location>
        <position position="73"/>
    </location>
</feature>
<accession>A0A9P6FPK8</accession>
<sequence length="73" mass="8401">AALTFTGASFYGITKSGIYRRRREQQTPSSTISRPEMTWEEKIKQDEENAAKKGYKINYREIHDTSVAATEQE</sequence>
<protein>
    <submittedName>
        <fullName evidence="2">Uncharacterized protein</fullName>
    </submittedName>
</protein>
<evidence type="ECO:0000313" key="2">
    <source>
        <dbReference type="EMBL" id="KAF9579049.1"/>
    </source>
</evidence>
<dbReference type="AlphaFoldDB" id="A0A9P6FPK8"/>
<organism evidence="2 3">
    <name type="scientific">Lunasporangiospora selenospora</name>
    <dbReference type="NCBI Taxonomy" id="979761"/>
    <lineage>
        <taxon>Eukaryota</taxon>
        <taxon>Fungi</taxon>
        <taxon>Fungi incertae sedis</taxon>
        <taxon>Mucoromycota</taxon>
        <taxon>Mortierellomycotina</taxon>
        <taxon>Mortierellomycetes</taxon>
        <taxon>Mortierellales</taxon>
        <taxon>Mortierellaceae</taxon>
        <taxon>Lunasporangiospora</taxon>
    </lineage>
</organism>
<feature type="region of interest" description="Disordered" evidence="1">
    <location>
        <begin position="21"/>
        <end position="42"/>
    </location>
</feature>
<comment type="caution">
    <text evidence="2">The sequence shown here is derived from an EMBL/GenBank/DDBJ whole genome shotgun (WGS) entry which is preliminary data.</text>
</comment>
<gene>
    <name evidence="2" type="ORF">BGW38_004862</name>
</gene>
<dbReference type="Proteomes" id="UP000780801">
    <property type="component" value="Unassembled WGS sequence"/>
</dbReference>
<dbReference type="EMBL" id="JAABOA010003092">
    <property type="protein sequence ID" value="KAF9579049.1"/>
    <property type="molecule type" value="Genomic_DNA"/>
</dbReference>
<name>A0A9P6FPK8_9FUNG</name>
<dbReference type="OrthoDB" id="2308699at2759"/>
<evidence type="ECO:0000313" key="3">
    <source>
        <dbReference type="Proteomes" id="UP000780801"/>
    </source>
</evidence>
<proteinExistence type="predicted"/>
<keyword evidence="3" id="KW-1185">Reference proteome</keyword>
<reference evidence="2" key="1">
    <citation type="journal article" date="2020" name="Fungal Divers.">
        <title>Resolving the Mortierellaceae phylogeny through synthesis of multi-gene phylogenetics and phylogenomics.</title>
        <authorList>
            <person name="Vandepol N."/>
            <person name="Liber J."/>
            <person name="Desiro A."/>
            <person name="Na H."/>
            <person name="Kennedy M."/>
            <person name="Barry K."/>
            <person name="Grigoriev I.V."/>
            <person name="Miller A.N."/>
            <person name="O'Donnell K."/>
            <person name="Stajich J.E."/>
            <person name="Bonito G."/>
        </authorList>
    </citation>
    <scope>NUCLEOTIDE SEQUENCE</scope>
    <source>
        <strain evidence="2">KOD1015</strain>
    </source>
</reference>
<evidence type="ECO:0000256" key="1">
    <source>
        <dbReference type="SAM" id="MobiDB-lite"/>
    </source>
</evidence>